<dbReference type="InParanoid" id="A0A024FUZ3"/>
<reference evidence="1 3" key="1">
    <citation type="submission" date="2012-05" db="EMBL/GenBank/DDBJ databases">
        <title>Recombination and specialization in a pathogen metapopulation.</title>
        <authorList>
            <person name="Gardiner A."/>
            <person name="Kemen E."/>
            <person name="Schultz-Larsen T."/>
            <person name="MacLean D."/>
            <person name="Van Oosterhout C."/>
            <person name="Jones J.D.G."/>
        </authorList>
    </citation>
    <scope>NUCLEOTIDE SEQUENCE [LARGE SCALE GENOMIC DNA]</scope>
    <source>
        <strain evidence="1 3">Ac Nc2</strain>
    </source>
</reference>
<dbReference type="EMBL" id="CAIX01000505">
    <property type="protein sequence ID" value="CCI11011.1"/>
    <property type="molecule type" value="Genomic_DNA"/>
</dbReference>
<proteinExistence type="predicted"/>
<organism evidence="1 3">
    <name type="scientific">Albugo candida</name>
    <dbReference type="NCBI Taxonomy" id="65357"/>
    <lineage>
        <taxon>Eukaryota</taxon>
        <taxon>Sar</taxon>
        <taxon>Stramenopiles</taxon>
        <taxon>Oomycota</taxon>
        <taxon>Peronosporomycetes</taxon>
        <taxon>Albuginales</taxon>
        <taxon>Albuginaceae</taxon>
        <taxon>Albugo</taxon>
    </lineage>
</organism>
<accession>A0A024FUZ3</accession>
<evidence type="ECO:0000313" key="2">
    <source>
        <dbReference type="EMBL" id="CCI11011.1"/>
    </source>
</evidence>
<comment type="caution">
    <text evidence="1">The sequence shown here is derived from an EMBL/GenBank/DDBJ whole genome shotgun (WGS) entry which is preliminary data.</text>
</comment>
<name>A0A024FUZ3_9STRA</name>
<sequence>MKFQLYISGILATNASRKASQCFHLMVCQTVSLRLYKAQSFRLPSARRLIVSIYRHEDCQTMAISDDRERSYKTLELVRNDSVRNNTDAHNEIQVIQHSTVFGKAYPEYRKRGKYERSPLSAVTSFSDPMSHTLIDVAFFVTLQSRTVTAPSIRSTLWLLIDEMPTNHSVWDMERIKL</sequence>
<dbReference type="AlphaFoldDB" id="A0A024FUZ3"/>
<dbReference type="Proteomes" id="UP000053237">
    <property type="component" value="Unassembled WGS sequence"/>
</dbReference>
<evidence type="ECO:0000313" key="3">
    <source>
        <dbReference type="Proteomes" id="UP000053237"/>
    </source>
</evidence>
<keyword evidence="3" id="KW-1185">Reference proteome</keyword>
<evidence type="ECO:0000313" key="1">
    <source>
        <dbReference type="EMBL" id="CCI10747.1"/>
    </source>
</evidence>
<gene>
    <name evidence="1" type="ORF">BN9_114990</name>
    <name evidence="2" type="ORF">BN9_122100</name>
</gene>
<dbReference type="EMBL" id="CAIX01000377">
    <property type="protein sequence ID" value="CCI10747.1"/>
    <property type="molecule type" value="Genomic_DNA"/>
</dbReference>
<protein>
    <submittedName>
        <fullName evidence="1">Uncharacterized protein</fullName>
    </submittedName>
</protein>